<name>A0A2P5HZW5_DIAHE</name>
<dbReference type="AlphaFoldDB" id="A0A2P5HZW5"/>
<gene>
    <name evidence="1" type="ORF">DHEL01_v205806</name>
</gene>
<evidence type="ECO:0000313" key="2">
    <source>
        <dbReference type="Proteomes" id="UP000094444"/>
    </source>
</evidence>
<proteinExistence type="predicted"/>
<organism evidence="1 2">
    <name type="scientific">Diaporthe helianthi</name>
    <dbReference type="NCBI Taxonomy" id="158607"/>
    <lineage>
        <taxon>Eukaryota</taxon>
        <taxon>Fungi</taxon>
        <taxon>Dikarya</taxon>
        <taxon>Ascomycota</taxon>
        <taxon>Pezizomycotina</taxon>
        <taxon>Sordariomycetes</taxon>
        <taxon>Sordariomycetidae</taxon>
        <taxon>Diaporthales</taxon>
        <taxon>Diaporthaceae</taxon>
        <taxon>Diaporthe</taxon>
    </lineage>
</organism>
<reference evidence="1" key="1">
    <citation type="submission" date="2017-09" db="EMBL/GenBank/DDBJ databases">
        <title>Polyketide synthases of a Diaporthe helianthi virulent isolate.</title>
        <authorList>
            <person name="Baroncelli R."/>
        </authorList>
    </citation>
    <scope>NUCLEOTIDE SEQUENCE [LARGE SCALE GENOMIC DNA]</scope>
    <source>
        <strain evidence="1">7/96</strain>
    </source>
</reference>
<protein>
    <submittedName>
        <fullName evidence="1">Uncharacterized protein</fullName>
    </submittedName>
</protein>
<sequence>MPNANNEKAVVVYVETQRPTHIRSMFGRLIVTSQGILFYPFGIAGDFVQYVDDDDTVANHPMSLDEIEWFTDKKKTFLKYAKTFTPEVLFRGFTPKSGGRENKRLNGLHGVIPHGFLDGRRPTSLWATLPLDLFEMISGHLSEDESIMSDFSSWTQTWATALRFSQYPQNTKAMIAVLDTGPIEEHVWSSCDLLRAELCDNEYPDEYLIYGPITGPNYHCVSPSELYNTTRVRDLLSNIRFVFGGEDPGSSVIELGAVQSAIQVAAFLQPPSGRGETLAVLTARFVSYRAALLAGGQSDLKHRLLSQVDLQRYLHHVGFQIQCLAMHARDGEVVLVDATMYTGTRFLQFEVQLLQAVQNAVRLKAHDLRATMWEICRLRHRDEICALVFLFLRAAGDDGWRRLRV</sequence>
<comment type="caution">
    <text evidence="1">The sequence shown here is derived from an EMBL/GenBank/DDBJ whole genome shotgun (WGS) entry which is preliminary data.</text>
</comment>
<accession>A0A2P5HZW5</accession>
<dbReference type="Proteomes" id="UP000094444">
    <property type="component" value="Unassembled WGS sequence"/>
</dbReference>
<dbReference type="InParanoid" id="A0A2P5HZW5"/>
<evidence type="ECO:0000313" key="1">
    <source>
        <dbReference type="EMBL" id="POS75805.1"/>
    </source>
</evidence>
<keyword evidence="2" id="KW-1185">Reference proteome</keyword>
<dbReference type="OrthoDB" id="5295996at2759"/>
<dbReference type="EMBL" id="MAVT02000442">
    <property type="protein sequence ID" value="POS75805.1"/>
    <property type="molecule type" value="Genomic_DNA"/>
</dbReference>